<dbReference type="Proteomes" id="UP000230646">
    <property type="component" value="Unassembled WGS sequence"/>
</dbReference>
<dbReference type="PANTHER" id="PTHR43513">
    <property type="entry name" value="DIHYDROOROTATE DEHYDROGENASE B (NAD(+)), ELECTRON TRANSFER SUBUNIT"/>
    <property type="match status" value="1"/>
</dbReference>
<name>A0A2M7PRS7_9BACT</name>
<dbReference type="Pfam" id="PF10418">
    <property type="entry name" value="DHODB_Fe-S_bind"/>
    <property type="match status" value="1"/>
</dbReference>
<protein>
    <recommendedName>
        <fullName evidence="1">Dihydroorotate dehydrogenase electron transfer subunit iron-sulphur cluster binding domain-containing protein</fullName>
    </recommendedName>
</protein>
<dbReference type="Gene3D" id="3.40.50.80">
    <property type="entry name" value="Nucleotide-binding domain of ferredoxin-NADP reductase (FNR) module"/>
    <property type="match status" value="1"/>
</dbReference>
<proteinExistence type="predicted"/>
<sequence>KEIGKGTQIMAKSKVGDLVELIGPLGNGFKIPENTNNIAVVARGIGIAALMPLILESKKRGIAIYAFLSAQTGNLLLCSNEINSISEKVFYTTDDGSKGAKGMVTNFLQNVLKEEVIDVVYVCGSKRLTKHIRNLQRKYNFLAFVSLEEHMACGIGACKGCVHKTNDGYKRVCKEGPIFPVEEVIFDD</sequence>
<evidence type="ECO:0000313" key="3">
    <source>
        <dbReference type="Proteomes" id="UP000230646"/>
    </source>
</evidence>
<dbReference type="Gene3D" id="2.10.240.10">
    <property type="entry name" value="Dihydroorotate dehydrogenase, electron transfer subunit"/>
    <property type="match status" value="1"/>
</dbReference>
<dbReference type="InterPro" id="IPR050353">
    <property type="entry name" value="PyrK_electron_transfer"/>
</dbReference>
<gene>
    <name evidence="2" type="ORF">COZ07_02635</name>
</gene>
<evidence type="ECO:0000259" key="1">
    <source>
        <dbReference type="Pfam" id="PF10418"/>
    </source>
</evidence>
<feature type="non-terminal residue" evidence="2">
    <location>
        <position position="1"/>
    </location>
</feature>
<dbReference type="PANTHER" id="PTHR43513:SF3">
    <property type="entry name" value="DIHYDROOROTATE DEHYDROGENASE B (NAD(+)), ELECTRON TRANSFER SUBUNIT-RELATED"/>
    <property type="match status" value="1"/>
</dbReference>
<feature type="domain" description="Dihydroorotate dehydrogenase electron transfer subunit iron-sulphur cluster binding" evidence="1">
    <location>
        <begin position="148"/>
        <end position="184"/>
    </location>
</feature>
<reference evidence="2 3" key="1">
    <citation type="submission" date="2017-09" db="EMBL/GenBank/DDBJ databases">
        <title>Depth-based differentiation of microbial function through sediment-hosted aquifers and enrichment of novel symbionts in the deep terrestrial subsurface.</title>
        <authorList>
            <person name="Probst A.J."/>
            <person name="Ladd B."/>
            <person name="Jarett J.K."/>
            <person name="Geller-Mcgrath D.E."/>
            <person name="Sieber C.M."/>
            <person name="Emerson J.B."/>
            <person name="Anantharaman K."/>
            <person name="Thomas B.C."/>
            <person name="Malmstrom R."/>
            <person name="Stieglmeier M."/>
            <person name="Klingl A."/>
            <person name="Woyke T."/>
            <person name="Ryan C.M."/>
            <person name="Banfield J.F."/>
        </authorList>
    </citation>
    <scope>NUCLEOTIDE SEQUENCE [LARGE SCALE GENOMIC DNA]</scope>
    <source>
        <strain evidence="2">CG_4_10_14_3_um_filter_34_13</strain>
    </source>
</reference>
<dbReference type="InterPro" id="IPR019480">
    <property type="entry name" value="Dihydroorotate_DH_Fe-S-bd"/>
</dbReference>
<dbReference type="EMBL" id="PFKO01000093">
    <property type="protein sequence ID" value="PIY33320.1"/>
    <property type="molecule type" value="Genomic_DNA"/>
</dbReference>
<comment type="caution">
    <text evidence="2">The sequence shown here is derived from an EMBL/GenBank/DDBJ whole genome shotgun (WGS) entry which is preliminary data.</text>
</comment>
<accession>A0A2M7PRS7</accession>
<dbReference type="InterPro" id="IPR037117">
    <property type="entry name" value="Dihydroorotate_DH_ele_sf"/>
</dbReference>
<dbReference type="AlphaFoldDB" id="A0A2M7PRS7"/>
<organism evidence="2 3">
    <name type="scientific">Candidatus Infernicultor aquiphilus</name>
    <dbReference type="NCBI Taxonomy" id="1805029"/>
    <lineage>
        <taxon>Bacteria</taxon>
        <taxon>Pseudomonadati</taxon>
        <taxon>Atribacterota</taxon>
        <taxon>Candidatus Phoenicimicrobiia</taxon>
        <taxon>Candidatus Pheonicimicrobiales</taxon>
        <taxon>Candidatus Phoenicimicrobiaceae</taxon>
        <taxon>Candidatus Infernicultor</taxon>
    </lineage>
</organism>
<dbReference type="RefSeq" id="WP_406607051.1">
    <property type="nucleotide sequence ID" value="NZ_PFKO01000093.1"/>
</dbReference>
<evidence type="ECO:0000313" key="2">
    <source>
        <dbReference type="EMBL" id="PIY33320.1"/>
    </source>
</evidence>
<dbReference type="InterPro" id="IPR039261">
    <property type="entry name" value="FNR_nucleotide-bd"/>
</dbReference>
<dbReference type="SUPFAM" id="SSF52343">
    <property type="entry name" value="Ferredoxin reductase-like, C-terminal NADP-linked domain"/>
    <property type="match status" value="1"/>
</dbReference>